<dbReference type="Pfam" id="PF14019">
    <property type="entry name" value="DUF4235"/>
    <property type="match status" value="1"/>
</dbReference>
<evidence type="ECO:0000313" key="3">
    <source>
        <dbReference type="Proteomes" id="UP000264006"/>
    </source>
</evidence>
<dbReference type="AlphaFoldDB" id="A0A346Y139"/>
<organism evidence="2 3">
    <name type="scientific">Euzebya pacifica</name>
    <dbReference type="NCBI Taxonomy" id="1608957"/>
    <lineage>
        <taxon>Bacteria</taxon>
        <taxon>Bacillati</taxon>
        <taxon>Actinomycetota</taxon>
        <taxon>Nitriliruptoria</taxon>
        <taxon>Euzebyales</taxon>
    </lineage>
</organism>
<dbReference type="Proteomes" id="UP000264006">
    <property type="component" value="Chromosome"/>
</dbReference>
<dbReference type="KEGG" id="euz:DVS28_a3513"/>
<dbReference type="OrthoDB" id="6293727at2"/>
<keyword evidence="1" id="KW-1133">Transmembrane helix</keyword>
<evidence type="ECO:0000313" key="2">
    <source>
        <dbReference type="EMBL" id="AXV08186.1"/>
    </source>
</evidence>
<evidence type="ECO:0000256" key="1">
    <source>
        <dbReference type="SAM" id="Phobius"/>
    </source>
</evidence>
<gene>
    <name evidence="2" type="ORF">DVS28_a3513</name>
</gene>
<evidence type="ECO:0008006" key="4">
    <source>
        <dbReference type="Google" id="ProtNLM"/>
    </source>
</evidence>
<name>A0A346Y139_9ACTN</name>
<dbReference type="InterPro" id="IPR025329">
    <property type="entry name" value="DUF4235"/>
</dbReference>
<feature type="transmembrane region" description="Helical" evidence="1">
    <location>
        <begin position="110"/>
        <end position="128"/>
    </location>
</feature>
<keyword evidence="1" id="KW-0812">Transmembrane</keyword>
<dbReference type="RefSeq" id="WP_114592562.1">
    <property type="nucleotide sequence ID" value="NZ_CP031165.1"/>
</dbReference>
<sequence>MTDDHLPAMPEGYLPDALTPLDKPELAPQVAAVEAARRKLVADIDMLDSEVRLEVLFRMESFAWKAVAGVAAAVAGLATTKVLGSVWAKLVPDHDPPKNPVDPDISAKDAILWTALTGLGVGVATVVAQRGAATGWIKATGRRPPALDKTASGKAHDKD</sequence>
<proteinExistence type="predicted"/>
<feature type="transmembrane region" description="Helical" evidence="1">
    <location>
        <begin position="62"/>
        <end position="90"/>
    </location>
</feature>
<dbReference type="EMBL" id="CP031165">
    <property type="protein sequence ID" value="AXV08186.1"/>
    <property type="molecule type" value="Genomic_DNA"/>
</dbReference>
<accession>A0A346Y139</accession>
<keyword evidence="3" id="KW-1185">Reference proteome</keyword>
<protein>
    <recommendedName>
        <fullName evidence="4">DUF4235 domain-containing protein</fullName>
    </recommendedName>
</protein>
<reference evidence="2 3" key="1">
    <citation type="submission" date="2018-09" db="EMBL/GenBank/DDBJ databases">
        <title>Complete genome sequence of Euzebya sp. DY32-46 isolated from seawater of Pacific Ocean.</title>
        <authorList>
            <person name="Xu L."/>
            <person name="Wu Y.-H."/>
            <person name="Xu X.-W."/>
        </authorList>
    </citation>
    <scope>NUCLEOTIDE SEQUENCE [LARGE SCALE GENOMIC DNA]</scope>
    <source>
        <strain evidence="2 3">DY32-46</strain>
    </source>
</reference>
<keyword evidence="1" id="KW-0472">Membrane</keyword>